<evidence type="ECO:0000313" key="2">
    <source>
        <dbReference type="Proteomes" id="UP000028002"/>
    </source>
</evidence>
<proteinExistence type="predicted"/>
<dbReference type="EMBL" id="JGVH01000052">
    <property type="protein sequence ID" value="KER02242.1"/>
    <property type="molecule type" value="Genomic_DNA"/>
</dbReference>
<reference evidence="1 2" key="1">
    <citation type="submission" date="2014-03" db="EMBL/GenBank/DDBJ databases">
        <title>Draft Genome of Photorhabdus temperata Meg1.</title>
        <authorList>
            <person name="Hurst S.G.IV."/>
            <person name="Morris K."/>
            <person name="Thomas K."/>
            <person name="Tisa L.S."/>
        </authorList>
    </citation>
    <scope>NUCLEOTIDE SEQUENCE [LARGE SCALE GENOMIC DNA]</scope>
    <source>
        <strain evidence="1 2">Meg1</strain>
    </source>
</reference>
<dbReference type="Proteomes" id="UP000028002">
    <property type="component" value="Unassembled WGS sequence"/>
</dbReference>
<gene>
    <name evidence="1" type="ORF">MEG1DRAFT_03060</name>
</gene>
<organism evidence="1 2">
    <name type="scientific">Photorhabdus temperata subsp. temperata Meg1</name>
    <dbReference type="NCBI Taxonomy" id="1393735"/>
    <lineage>
        <taxon>Bacteria</taxon>
        <taxon>Pseudomonadati</taxon>
        <taxon>Pseudomonadota</taxon>
        <taxon>Gammaproteobacteria</taxon>
        <taxon>Enterobacterales</taxon>
        <taxon>Morganellaceae</taxon>
        <taxon>Photorhabdus</taxon>
    </lineage>
</organism>
<comment type="caution">
    <text evidence="1">The sequence shown here is derived from an EMBL/GenBank/DDBJ whole genome shotgun (WGS) entry which is preliminary data.</text>
</comment>
<sequence length="62" mass="6874">MQVSEGDTVVDITFLGASQLPISRYFDVDIKNFSLRINHGLSVIVNIFPLPVCVRNPSVRKG</sequence>
<evidence type="ECO:0000313" key="1">
    <source>
        <dbReference type="EMBL" id="KER02242.1"/>
    </source>
</evidence>
<name>A0A081RU89_PHOTE</name>
<accession>A0A081RU89</accession>
<protein>
    <submittedName>
        <fullName evidence="1">Uncharacterized protein</fullName>
    </submittedName>
</protein>
<dbReference type="AlphaFoldDB" id="A0A081RU89"/>